<dbReference type="EMBL" id="DS017002">
    <property type="protein sequence ID" value="KMU88090.1"/>
    <property type="molecule type" value="Genomic_DNA"/>
</dbReference>
<organism evidence="1 2">
    <name type="scientific">Coccidioides immitis H538.4</name>
    <dbReference type="NCBI Taxonomy" id="396776"/>
    <lineage>
        <taxon>Eukaryota</taxon>
        <taxon>Fungi</taxon>
        <taxon>Dikarya</taxon>
        <taxon>Ascomycota</taxon>
        <taxon>Pezizomycotina</taxon>
        <taxon>Eurotiomycetes</taxon>
        <taxon>Eurotiomycetidae</taxon>
        <taxon>Onygenales</taxon>
        <taxon>Onygenaceae</taxon>
        <taxon>Coccidioides</taxon>
    </lineage>
</organism>
<reference evidence="2" key="1">
    <citation type="journal article" date="2010" name="Genome Res.">
        <title>Population genomic sequencing of Coccidioides fungi reveals recent hybridization and transposon control.</title>
        <authorList>
            <person name="Neafsey D.E."/>
            <person name="Barker B.M."/>
            <person name="Sharpton T.J."/>
            <person name="Stajich J.E."/>
            <person name="Park D.J."/>
            <person name="Whiston E."/>
            <person name="Hung C.-Y."/>
            <person name="McMahan C."/>
            <person name="White J."/>
            <person name="Sykes S."/>
            <person name="Heiman D."/>
            <person name="Young S."/>
            <person name="Zeng Q."/>
            <person name="Abouelleil A."/>
            <person name="Aftuck L."/>
            <person name="Bessette D."/>
            <person name="Brown A."/>
            <person name="FitzGerald M."/>
            <person name="Lui A."/>
            <person name="Macdonald J.P."/>
            <person name="Priest M."/>
            <person name="Orbach M.J."/>
            <person name="Galgiani J.N."/>
            <person name="Kirkland T.N."/>
            <person name="Cole G.T."/>
            <person name="Birren B.W."/>
            <person name="Henn M.R."/>
            <person name="Taylor J.W."/>
            <person name="Rounsley S.D."/>
        </authorList>
    </citation>
    <scope>NUCLEOTIDE SEQUENCE [LARGE SCALE GENOMIC DNA]</scope>
    <source>
        <strain evidence="2">H538.4</strain>
    </source>
</reference>
<evidence type="ECO:0000313" key="1">
    <source>
        <dbReference type="EMBL" id="KMU88090.1"/>
    </source>
</evidence>
<gene>
    <name evidence="1" type="ORF">CIHG_05858</name>
</gene>
<dbReference type="VEuPathDB" id="FungiDB:CIHG_05858"/>
<sequence>MEHRVPTNFGEDGYSIPSSRSNAKRYIHIQYRTQRKGAGIWRAEGKKKISVGFSVPPKSTPTFNPCTVLRAIIAVPPITAPQRAVIVHPSKLTPIRCSLALNWKSSRPRVTLDAALGQEPTSP</sequence>
<dbReference type="AlphaFoldDB" id="A0A0J8RS84"/>
<protein>
    <submittedName>
        <fullName evidence="1">Uncharacterized protein</fullName>
    </submittedName>
</protein>
<proteinExistence type="predicted"/>
<name>A0A0J8RS84_COCIT</name>
<evidence type="ECO:0000313" key="2">
    <source>
        <dbReference type="Proteomes" id="UP000054563"/>
    </source>
</evidence>
<dbReference type="Proteomes" id="UP000054563">
    <property type="component" value="Unassembled WGS sequence"/>
</dbReference>
<accession>A0A0J8RS84</accession>